<organism evidence="4 5">
    <name type="scientific">Marmota monax</name>
    <name type="common">Woodchuck</name>
    <dbReference type="NCBI Taxonomy" id="9995"/>
    <lineage>
        <taxon>Eukaryota</taxon>
        <taxon>Metazoa</taxon>
        <taxon>Chordata</taxon>
        <taxon>Craniata</taxon>
        <taxon>Vertebrata</taxon>
        <taxon>Euteleostomi</taxon>
        <taxon>Mammalia</taxon>
        <taxon>Eutheria</taxon>
        <taxon>Euarchontoglires</taxon>
        <taxon>Glires</taxon>
        <taxon>Rodentia</taxon>
        <taxon>Sciuromorpha</taxon>
        <taxon>Sciuridae</taxon>
        <taxon>Xerinae</taxon>
        <taxon>Marmotini</taxon>
        <taxon>Marmota</taxon>
    </lineage>
</organism>
<dbReference type="AlphaFoldDB" id="A0A5E4AGA9"/>
<dbReference type="SUPFAM" id="SSF109640">
    <property type="entry name" value="KRAB domain (Kruppel-associated box)"/>
    <property type="match status" value="1"/>
</dbReference>
<dbReference type="InterPro" id="IPR036051">
    <property type="entry name" value="KRAB_dom_sf"/>
</dbReference>
<reference evidence="3" key="2">
    <citation type="submission" date="2020-08" db="EMBL/GenBank/DDBJ databases">
        <authorList>
            <person name="Shumante A."/>
            <person name="Zimin A.V."/>
            <person name="Puiu D."/>
            <person name="Salzberg S.L."/>
        </authorList>
    </citation>
    <scope>NUCLEOTIDE SEQUENCE</scope>
    <source>
        <strain evidence="3">WC2-LM</strain>
        <tissue evidence="3">Liver</tissue>
    </source>
</reference>
<dbReference type="Proteomes" id="UP000662637">
    <property type="component" value="Unassembled WGS sequence"/>
</dbReference>
<dbReference type="PANTHER" id="PTHR23232">
    <property type="entry name" value="KRAB DOMAIN C2H2 ZINC FINGER"/>
    <property type="match status" value="1"/>
</dbReference>
<dbReference type="PROSITE" id="PS50805">
    <property type="entry name" value="KRAB"/>
    <property type="match status" value="1"/>
</dbReference>
<evidence type="ECO:0000256" key="1">
    <source>
        <dbReference type="SAM" id="MobiDB-lite"/>
    </source>
</evidence>
<evidence type="ECO:0000313" key="4">
    <source>
        <dbReference type="EMBL" id="VTJ55562.1"/>
    </source>
</evidence>
<keyword evidence="5" id="KW-1185">Reference proteome</keyword>
<dbReference type="Gene3D" id="6.10.140.140">
    <property type="match status" value="1"/>
</dbReference>
<accession>A0A5E4AGA9</accession>
<evidence type="ECO:0000313" key="5">
    <source>
        <dbReference type="Proteomes" id="UP000335636"/>
    </source>
</evidence>
<dbReference type="PANTHER" id="PTHR23232:SF69">
    <property type="entry name" value="ZINC FINGER PROTEIN 688"/>
    <property type="match status" value="1"/>
</dbReference>
<sequence>MAPPSAPLPARGQGEAGPSRRRGRRPRALKFVDVAVYFSPEEWGYLRPAQRALYRDVMRETYGHLGALGCAGPKPALISWLERNTDDWEPAALDPQEYRRGLTVQRSE</sequence>
<dbReference type="InterPro" id="IPR001909">
    <property type="entry name" value="KRAB"/>
</dbReference>
<gene>
    <name evidence="3" type="ORF">GHT09_002763</name>
    <name evidence="4" type="ORF">MONAX_5E023226</name>
</gene>
<feature type="domain" description="KRAB" evidence="2">
    <location>
        <begin position="29"/>
        <end position="100"/>
    </location>
</feature>
<reference evidence="4 5" key="1">
    <citation type="submission" date="2019-04" db="EMBL/GenBank/DDBJ databases">
        <authorList>
            <person name="Alioto T."/>
            <person name="Alioto T."/>
        </authorList>
    </citation>
    <scope>NUCLEOTIDE SEQUENCE [LARGE SCALE GENOMIC DNA]</scope>
</reference>
<dbReference type="EMBL" id="WJEC01007857">
    <property type="protein sequence ID" value="KAF7466210.1"/>
    <property type="molecule type" value="Genomic_DNA"/>
</dbReference>
<name>A0A5E4AGA9_MARMO</name>
<dbReference type="CDD" id="cd07765">
    <property type="entry name" value="KRAB_A-box"/>
    <property type="match status" value="1"/>
</dbReference>
<dbReference type="Proteomes" id="UP000335636">
    <property type="component" value="Unassembled WGS sequence"/>
</dbReference>
<feature type="region of interest" description="Disordered" evidence="1">
    <location>
        <begin position="1"/>
        <end position="24"/>
    </location>
</feature>
<protein>
    <recommendedName>
        <fullName evidence="2">KRAB domain-containing protein</fullName>
    </recommendedName>
</protein>
<dbReference type="SMART" id="SM00349">
    <property type="entry name" value="KRAB"/>
    <property type="match status" value="1"/>
</dbReference>
<dbReference type="Pfam" id="PF01352">
    <property type="entry name" value="KRAB"/>
    <property type="match status" value="1"/>
</dbReference>
<dbReference type="InterPro" id="IPR050169">
    <property type="entry name" value="Krueppel_C2H2_ZnF"/>
</dbReference>
<proteinExistence type="predicted"/>
<evidence type="ECO:0000259" key="2">
    <source>
        <dbReference type="PROSITE" id="PS50805"/>
    </source>
</evidence>
<dbReference type="EMBL" id="CABDUW010000051">
    <property type="protein sequence ID" value="VTJ55562.1"/>
    <property type="molecule type" value="Genomic_DNA"/>
</dbReference>
<dbReference type="GO" id="GO:0006355">
    <property type="term" value="P:regulation of DNA-templated transcription"/>
    <property type="evidence" value="ECO:0007669"/>
    <property type="project" value="InterPro"/>
</dbReference>
<evidence type="ECO:0000313" key="3">
    <source>
        <dbReference type="EMBL" id="KAF7466210.1"/>
    </source>
</evidence>